<evidence type="ECO:0000259" key="1">
    <source>
        <dbReference type="Pfam" id="PF14229"/>
    </source>
</evidence>
<dbReference type="AlphaFoldDB" id="A0A956RPN1"/>
<reference evidence="2" key="2">
    <citation type="journal article" date="2021" name="Microbiome">
        <title>Successional dynamics and alternative stable states in a saline activated sludge microbial community over 9 years.</title>
        <authorList>
            <person name="Wang Y."/>
            <person name="Ye J."/>
            <person name="Ju F."/>
            <person name="Liu L."/>
            <person name="Boyd J.A."/>
            <person name="Deng Y."/>
            <person name="Parks D.H."/>
            <person name="Jiang X."/>
            <person name="Yin X."/>
            <person name="Woodcroft B.J."/>
            <person name="Tyson G.W."/>
            <person name="Hugenholtz P."/>
            <person name="Polz M.F."/>
            <person name="Zhang T."/>
        </authorList>
    </citation>
    <scope>NUCLEOTIDE SEQUENCE</scope>
    <source>
        <strain evidence="2">HKST-UBA01</strain>
    </source>
</reference>
<dbReference type="Pfam" id="PF14229">
    <property type="entry name" value="DUF4332"/>
    <property type="match status" value="1"/>
</dbReference>
<gene>
    <name evidence="2" type="ORF">KC729_10005</name>
</gene>
<organism evidence="2 3">
    <name type="scientific">Eiseniibacteriota bacterium</name>
    <dbReference type="NCBI Taxonomy" id="2212470"/>
    <lineage>
        <taxon>Bacteria</taxon>
        <taxon>Candidatus Eiseniibacteriota</taxon>
    </lineage>
</organism>
<evidence type="ECO:0000313" key="2">
    <source>
        <dbReference type="EMBL" id="MCA9728005.1"/>
    </source>
</evidence>
<dbReference type="Gene3D" id="1.10.150.20">
    <property type="entry name" value="5' to 3' exonuclease, C-terminal subdomain"/>
    <property type="match status" value="1"/>
</dbReference>
<proteinExistence type="predicted"/>
<accession>A0A956RPN1</accession>
<sequence length="52" mass="5329">MGYKIEEIEGIGPVFAEKLSAMGITTTEELLDKCAAPQGRETVSGATGVTAG</sequence>
<feature type="domain" description="DUF4332" evidence="1">
    <location>
        <begin position="9"/>
        <end position="51"/>
    </location>
</feature>
<feature type="non-terminal residue" evidence="2">
    <location>
        <position position="52"/>
    </location>
</feature>
<dbReference type="Proteomes" id="UP000697710">
    <property type="component" value="Unassembled WGS sequence"/>
</dbReference>
<dbReference type="InterPro" id="IPR025567">
    <property type="entry name" value="DUF4332"/>
</dbReference>
<reference evidence="2" key="1">
    <citation type="submission" date="2020-04" db="EMBL/GenBank/DDBJ databases">
        <authorList>
            <person name="Zhang T."/>
        </authorList>
    </citation>
    <scope>NUCLEOTIDE SEQUENCE</scope>
    <source>
        <strain evidence="2">HKST-UBA01</strain>
    </source>
</reference>
<protein>
    <submittedName>
        <fullName evidence="2">DUF4332 domain-containing protein</fullName>
    </submittedName>
</protein>
<evidence type="ECO:0000313" key="3">
    <source>
        <dbReference type="Proteomes" id="UP000697710"/>
    </source>
</evidence>
<dbReference type="EMBL" id="JAGQHR010000278">
    <property type="protein sequence ID" value="MCA9728005.1"/>
    <property type="molecule type" value="Genomic_DNA"/>
</dbReference>
<name>A0A956RPN1_UNCEI</name>
<comment type="caution">
    <text evidence="2">The sequence shown here is derived from an EMBL/GenBank/DDBJ whole genome shotgun (WGS) entry which is preliminary data.</text>
</comment>